<dbReference type="GO" id="GO:0005886">
    <property type="term" value="C:plasma membrane"/>
    <property type="evidence" value="ECO:0007669"/>
    <property type="project" value="TreeGrafter"/>
</dbReference>
<dbReference type="Ensembl" id="ENSPKIT00000036274.1">
    <property type="protein sequence ID" value="ENSPKIP00000018359.1"/>
    <property type="gene ID" value="ENSPKIG00000003951.1"/>
</dbReference>
<feature type="transmembrane region" description="Helical" evidence="6">
    <location>
        <begin position="206"/>
        <end position="231"/>
    </location>
</feature>
<sequence length="249" mass="27726">MSDLRRISKITLRIACQCLWLAALVVGLSGMYLLVNFRQTGLLFHNIYLILPAIVALISAAVLLASGGIGCWMSIRDSTVLQAAFVYLLVIVFCLEATASVLSYVNIGKVHSEFEPFWGMFQNYTGNKQDFNSNAVDAIQEEFQCCGVHNYSDWFGTPWFNRTGKIQVPHSCCNITFDTCNGTLDRPGLLYPQGCQAKLEGGWMFVLYFIIISSAVVAVIQVVGLVTAAQLMRDQPLQEYRILDRDSVN</sequence>
<evidence type="ECO:0000256" key="5">
    <source>
        <dbReference type="ARBA" id="ARBA00023136"/>
    </source>
</evidence>
<dbReference type="Pfam" id="PF00335">
    <property type="entry name" value="Tetraspanin"/>
    <property type="match status" value="1"/>
</dbReference>
<keyword evidence="3 6" id="KW-0812">Transmembrane</keyword>
<dbReference type="STRING" id="1676925.ENSPKIP00000018359"/>
<evidence type="ECO:0000256" key="3">
    <source>
        <dbReference type="ARBA" id="ARBA00022692"/>
    </source>
</evidence>
<accession>A0A3B3RIU5</accession>
<feature type="transmembrane region" description="Helical" evidence="6">
    <location>
        <begin position="12"/>
        <end position="35"/>
    </location>
</feature>
<reference evidence="7" key="2">
    <citation type="submission" date="2025-09" db="UniProtKB">
        <authorList>
            <consortium name="Ensembl"/>
        </authorList>
    </citation>
    <scope>IDENTIFICATION</scope>
</reference>
<reference evidence="7" key="1">
    <citation type="submission" date="2025-08" db="UniProtKB">
        <authorList>
            <consortium name="Ensembl"/>
        </authorList>
    </citation>
    <scope>IDENTIFICATION</scope>
</reference>
<comment type="subcellular location">
    <subcellularLocation>
        <location evidence="1 6">Membrane</location>
        <topology evidence="1 6">Multi-pass membrane protein</topology>
    </subcellularLocation>
</comment>
<evidence type="ECO:0000256" key="2">
    <source>
        <dbReference type="ARBA" id="ARBA00006840"/>
    </source>
</evidence>
<proteinExistence type="inferred from homology"/>
<dbReference type="InterPro" id="IPR008952">
    <property type="entry name" value="Tetraspanin_EC2_sf"/>
</dbReference>
<evidence type="ECO:0000313" key="8">
    <source>
        <dbReference type="Proteomes" id="UP000261540"/>
    </source>
</evidence>
<feature type="transmembrane region" description="Helical" evidence="6">
    <location>
        <begin position="84"/>
        <end position="107"/>
    </location>
</feature>
<feature type="transmembrane region" description="Helical" evidence="6">
    <location>
        <begin position="47"/>
        <end position="72"/>
    </location>
</feature>
<dbReference type="AlphaFoldDB" id="A0A3B3RIU5"/>
<organism evidence="7 8">
    <name type="scientific">Paramormyrops kingsleyae</name>
    <dbReference type="NCBI Taxonomy" id="1676925"/>
    <lineage>
        <taxon>Eukaryota</taxon>
        <taxon>Metazoa</taxon>
        <taxon>Chordata</taxon>
        <taxon>Craniata</taxon>
        <taxon>Vertebrata</taxon>
        <taxon>Euteleostomi</taxon>
        <taxon>Actinopterygii</taxon>
        <taxon>Neopterygii</taxon>
        <taxon>Teleostei</taxon>
        <taxon>Osteoglossocephala</taxon>
        <taxon>Osteoglossomorpha</taxon>
        <taxon>Osteoglossiformes</taxon>
        <taxon>Mormyridae</taxon>
        <taxon>Paramormyrops</taxon>
    </lineage>
</organism>
<dbReference type="PRINTS" id="PR00259">
    <property type="entry name" value="TMFOUR"/>
</dbReference>
<dbReference type="InterPro" id="IPR000301">
    <property type="entry name" value="Tetraspanin_animals"/>
</dbReference>
<dbReference type="InterPro" id="IPR018499">
    <property type="entry name" value="Tetraspanin/Peripherin"/>
</dbReference>
<dbReference type="PIRSF" id="PIRSF002419">
    <property type="entry name" value="Tetraspanin"/>
    <property type="match status" value="1"/>
</dbReference>
<dbReference type="Gene3D" id="1.10.1450.10">
    <property type="entry name" value="Tetraspanin"/>
    <property type="match status" value="1"/>
</dbReference>
<dbReference type="PANTHER" id="PTHR19282:SF477">
    <property type="entry name" value="TETRASPANIN"/>
    <property type="match status" value="1"/>
</dbReference>
<keyword evidence="8" id="KW-1185">Reference proteome</keyword>
<dbReference type="PANTHER" id="PTHR19282">
    <property type="entry name" value="TETRASPANIN"/>
    <property type="match status" value="1"/>
</dbReference>
<name>A0A3B3RIU5_9TELE</name>
<dbReference type="KEGG" id="pki:111844632"/>
<evidence type="ECO:0000256" key="6">
    <source>
        <dbReference type="RuleBase" id="RU361218"/>
    </source>
</evidence>
<comment type="similarity">
    <text evidence="2 6">Belongs to the tetraspanin (TM4SF) family.</text>
</comment>
<evidence type="ECO:0000313" key="7">
    <source>
        <dbReference type="Ensembl" id="ENSPKIP00000018359.1"/>
    </source>
</evidence>
<dbReference type="Proteomes" id="UP000261540">
    <property type="component" value="Unplaced"/>
</dbReference>
<keyword evidence="5 6" id="KW-0472">Membrane</keyword>
<dbReference type="GeneTree" id="ENSGT00940000154954"/>
<dbReference type="OrthoDB" id="10033535at2759"/>
<evidence type="ECO:0000256" key="1">
    <source>
        <dbReference type="ARBA" id="ARBA00004141"/>
    </source>
</evidence>
<dbReference type="SUPFAM" id="SSF48652">
    <property type="entry name" value="Tetraspanin"/>
    <property type="match status" value="1"/>
</dbReference>
<keyword evidence="4 6" id="KW-1133">Transmembrane helix</keyword>
<protein>
    <recommendedName>
        <fullName evidence="6">Tetraspanin</fullName>
    </recommendedName>
</protein>
<dbReference type="CTD" id="564334"/>
<evidence type="ECO:0000256" key="4">
    <source>
        <dbReference type="ARBA" id="ARBA00022989"/>
    </source>
</evidence>